<evidence type="ECO:0000313" key="4">
    <source>
        <dbReference type="Proteomes" id="UP000187209"/>
    </source>
</evidence>
<dbReference type="Proteomes" id="UP000187209">
    <property type="component" value="Unassembled WGS sequence"/>
</dbReference>
<evidence type="ECO:0000256" key="1">
    <source>
        <dbReference type="SAM" id="Coils"/>
    </source>
</evidence>
<organism evidence="3 4">
    <name type="scientific">Stentor coeruleus</name>
    <dbReference type="NCBI Taxonomy" id="5963"/>
    <lineage>
        <taxon>Eukaryota</taxon>
        <taxon>Sar</taxon>
        <taxon>Alveolata</taxon>
        <taxon>Ciliophora</taxon>
        <taxon>Postciliodesmatophora</taxon>
        <taxon>Heterotrichea</taxon>
        <taxon>Heterotrichida</taxon>
        <taxon>Stentoridae</taxon>
        <taxon>Stentor</taxon>
    </lineage>
</organism>
<gene>
    <name evidence="3" type="ORF">SteCoe_32422</name>
</gene>
<evidence type="ECO:0000313" key="3">
    <source>
        <dbReference type="EMBL" id="OMJ69771.1"/>
    </source>
</evidence>
<feature type="coiled-coil region" evidence="1">
    <location>
        <begin position="62"/>
        <end position="216"/>
    </location>
</feature>
<dbReference type="AlphaFoldDB" id="A0A1R2AZ14"/>
<keyword evidence="1" id="KW-0175">Coiled coil</keyword>
<evidence type="ECO:0000256" key="2">
    <source>
        <dbReference type="SAM" id="MobiDB-lite"/>
    </source>
</evidence>
<accession>A0A1R2AZ14</accession>
<name>A0A1R2AZ14_9CILI</name>
<comment type="caution">
    <text evidence="3">The sequence shown here is derived from an EMBL/GenBank/DDBJ whole genome shotgun (WGS) entry which is preliminary data.</text>
</comment>
<reference evidence="3 4" key="1">
    <citation type="submission" date="2016-11" db="EMBL/GenBank/DDBJ databases">
        <title>The macronuclear genome of Stentor coeruleus: a giant cell with tiny introns.</title>
        <authorList>
            <person name="Slabodnick M."/>
            <person name="Ruby J.G."/>
            <person name="Reiff S.B."/>
            <person name="Swart E.C."/>
            <person name="Gosai S."/>
            <person name="Prabakaran S."/>
            <person name="Witkowska E."/>
            <person name="Larue G.E."/>
            <person name="Fisher S."/>
            <person name="Freeman R.M."/>
            <person name="Gunawardena J."/>
            <person name="Chu W."/>
            <person name="Stover N.A."/>
            <person name="Gregory B.D."/>
            <person name="Nowacki M."/>
            <person name="Derisi J."/>
            <person name="Roy S.W."/>
            <person name="Marshall W.F."/>
            <person name="Sood P."/>
        </authorList>
    </citation>
    <scope>NUCLEOTIDE SEQUENCE [LARGE SCALE GENOMIC DNA]</scope>
    <source>
        <strain evidence="3">WM001</strain>
    </source>
</reference>
<keyword evidence="4" id="KW-1185">Reference proteome</keyword>
<proteinExistence type="predicted"/>
<feature type="region of interest" description="Disordered" evidence="2">
    <location>
        <begin position="325"/>
        <end position="344"/>
    </location>
</feature>
<feature type="compositionally biased region" description="Basic and acidic residues" evidence="2">
    <location>
        <begin position="325"/>
        <end position="343"/>
    </location>
</feature>
<dbReference type="EMBL" id="MPUH01001160">
    <property type="protein sequence ID" value="OMJ69771.1"/>
    <property type="molecule type" value="Genomic_DNA"/>
</dbReference>
<protein>
    <submittedName>
        <fullName evidence="3">Uncharacterized protein</fullName>
    </submittedName>
</protein>
<sequence length="469" mass="55386">MSKSKISEYLLSNPNYLQRKIDFREAAHISVKSVKLTILNKLGTNTIQIKKPFKTHKGLVEINILNQKLKEAQTNKQDLLQKLENVDTSINKLSTLIEDQQNNNKKKKWDKETEAQKTEEIQKNIKKLMQEKIERKKKLQEVKQKELEDKIKEEELKKKEAEEALNKKNTEKEKKAYEAKEKAEERKKYLESIKELKNVKKQKWLYEKLAEEYEKNVILPESQRVSEVISTHHKSHVPSLDELQDHIREYKKFIVNRSLFKESISYSDSKKFPPSKFWQVLNEEEQMAKELDKIREAEKADLLDRKKNYSKLVGQLYQPSIIKETKKETKETKKETKERKKENFTPTKRRNMSMTPTLVKKENSITNSVPRNNTKKPYELPKINYLKERREIREKAAEEMLERYYYSMDIDSLKTAKKVESKAKQAEIVIKGSKATDYNVDAEEKITKMLIDSIKVKLDALNNATTNSN</sequence>